<dbReference type="GO" id="GO:0005886">
    <property type="term" value="C:plasma membrane"/>
    <property type="evidence" value="ECO:0007669"/>
    <property type="project" value="UniProtKB-SubCell"/>
</dbReference>
<evidence type="ECO:0000256" key="6">
    <source>
        <dbReference type="PIRNR" id="PIRNR018968"/>
    </source>
</evidence>
<feature type="transmembrane region" description="Helical" evidence="6">
    <location>
        <begin position="52"/>
        <end position="82"/>
    </location>
</feature>
<dbReference type="STRING" id="574375.AZF08_11315"/>
<evidence type="ECO:0000256" key="1">
    <source>
        <dbReference type="ARBA" id="ARBA00004651"/>
    </source>
</evidence>
<comment type="caution">
    <text evidence="8">The sequence shown here is derived from an EMBL/GenBank/DDBJ whole genome shotgun (WGS) entry which is preliminary data.</text>
</comment>
<feature type="transmembrane region" description="Helical" evidence="6">
    <location>
        <begin position="196"/>
        <end position="215"/>
    </location>
</feature>
<evidence type="ECO:0000259" key="7">
    <source>
        <dbReference type="Pfam" id="PF02687"/>
    </source>
</evidence>
<gene>
    <name evidence="8" type="ORF">BAGA_29475</name>
</gene>
<dbReference type="RefSeq" id="WP_033674812.1">
    <property type="nucleotide sequence ID" value="NZ_JOTM01000009.1"/>
</dbReference>
<keyword evidence="4 6" id="KW-1133">Transmembrane helix</keyword>
<proteinExistence type="inferred from homology"/>
<evidence type="ECO:0000256" key="4">
    <source>
        <dbReference type="ARBA" id="ARBA00022989"/>
    </source>
</evidence>
<organism evidence="8 9">
    <name type="scientific">Bacillus gaemokensis</name>
    <dbReference type="NCBI Taxonomy" id="574375"/>
    <lineage>
        <taxon>Bacteria</taxon>
        <taxon>Bacillati</taxon>
        <taxon>Bacillota</taxon>
        <taxon>Bacilli</taxon>
        <taxon>Bacillales</taxon>
        <taxon>Bacillaceae</taxon>
        <taxon>Bacillus</taxon>
        <taxon>Bacillus cereus group</taxon>
    </lineage>
</organism>
<dbReference type="InterPro" id="IPR052536">
    <property type="entry name" value="ABC-4_Integral_Memb_Prot"/>
</dbReference>
<reference evidence="8 9" key="1">
    <citation type="submission" date="2014-06" db="EMBL/GenBank/DDBJ databases">
        <title>Draft genome sequence of Bacillus gaemokensis JCM 15801 (MCCC 1A00707).</title>
        <authorList>
            <person name="Lai Q."/>
            <person name="Liu Y."/>
            <person name="Shao Z."/>
        </authorList>
    </citation>
    <scope>NUCLEOTIDE SEQUENCE [LARGE SCALE GENOMIC DNA]</scope>
    <source>
        <strain evidence="8 9">JCM 15801</strain>
    </source>
</reference>
<feature type="transmembrane region" description="Helical" evidence="6">
    <location>
        <begin position="282"/>
        <end position="304"/>
    </location>
</feature>
<dbReference type="PIRSF" id="PIRSF018968">
    <property type="entry name" value="ABC_permease_BceB"/>
    <property type="match status" value="1"/>
</dbReference>
<evidence type="ECO:0000256" key="2">
    <source>
        <dbReference type="ARBA" id="ARBA00022475"/>
    </source>
</evidence>
<keyword evidence="9" id="KW-1185">Reference proteome</keyword>
<comment type="subcellular location">
    <subcellularLocation>
        <location evidence="1 6">Cell membrane</location>
        <topology evidence="1 6">Multi-pass membrane protein</topology>
    </subcellularLocation>
</comment>
<sequence>MNIRELAFRNVTRNRRTYSAYFLSSAFAIMAFFVYSFFAFHPALSAGELGQYVFVSMSFAQAIIYLFTFFFILYSMGMFLKTRKRELGILMMLGMTKFQLRRLIFFENVMIGIASIITGIICGMLFSGLLIWIAPLVLKLDISLSYYIPTTAIGVTSIMFFVLFIIISFFSAGMIRKNQIMKLFRGSVKAKPEPKASIISSVLAVLLLGTGYVGALSSHGVMVFVMLIPVTTVVTIGTYLLYKQLSVFIIRACKKSKGLYWTRTNMITLSDLAYRMRDNARMFFIVTIISTVAFSAIGTLVGFASMTKGIMDQPIAFHYHSKQGNENEPGHVQAIEKTLKKYNISAEKIDIVSKQTEDKVLRDAVFVRESEYEKYAKLTAEQADDVKENTALFLSTEMPVPQKKERTTIELPNGSKALTVKEVNTSSLGKVLTGNVYVISEAQYNLLQDGFTEVKDYLYQTKESKNEIEAGKELTNQIKSHQEHSRFSAAEYDENQALQVSGPILFVGFFIGIVFFVCAGSFLYFRLFSDLEDDYRLFDSIRKVGLTSGELSKVVTIRLALLFFVPIGVATLHGAVALTTLGQMFEYSLLKENAIVLSIFVGIQIVYFILIRSRYLKQLKERLRMS</sequence>
<feature type="transmembrane region" description="Helical" evidence="6">
    <location>
        <begin position="20"/>
        <end position="40"/>
    </location>
</feature>
<keyword evidence="5 6" id="KW-0472">Membrane</keyword>
<dbReference type="InterPro" id="IPR027022">
    <property type="entry name" value="ABC_permease_BceB-typ"/>
</dbReference>
<dbReference type="EMBL" id="JOTM01000009">
    <property type="protein sequence ID" value="KEK24183.1"/>
    <property type="molecule type" value="Genomic_DNA"/>
</dbReference>
<dbReference type="AlphaFoldDB" id="A0A073KP84"/>
<evidence type="ECO:0000313" key="8">
    <source>
        <dbReference type="EMBL" id="KEK24183.1"/>
    </source>
</evidence>
<dbReference type="Pfam" id="PF02687">
    <property type="entry name" value="FtsX"/>
    <property type="match status" value="1"/>
</dbReference>
<feature type="transmembrane region" description="Helical" evidence="6">
    <location>
        <begin position="146"/>
        <end position="175"/>
    </location>
</feature>
<feature type="transmembrane region" description="Helical" evidence="6">
    <location>
        <begin position="221"/>
        <end position="242"/>
    </location>
</feature>
<evidence type="ECO:0000256" key="3">
    <source>
        <dbReference type="ARBA" id="ARBA00022692"/>
    </source>
</evidence>
<evidence type="ECO:0000256" key="5">
    <source>
        <dbReference type="ARBA" id="ARBA00023136"/>
    </source>
</evidence>
<keyword evidence="2 6" id="KW-1003">Cell membrane</keyword>
<keyword evidence="6" id="KW-0813">Transport</keyword>
<feature type="transmembrane region" description="Helical" evidence="6">
    <location>
        <begin position="594"/>
        <end position="615"/>
    </location>
</feature>
<accession>A0A073KP84</accession>
<evidence type="ECO:0000313" key="9">
    <source>
        <dbReference type="Proteomes" id="UP000027778"/>
    </source>
</evidence>
<dbReference type="OrthoDB" id="1937696at2"/>
<dbReference type="PANTHER" id="PTHR46795:SF2">
    <property type="entry name" value="ABC TRANSPORTER, PERMEASE PROTEIN"/>
    <property type="match status" value="1"/>
</dbReference>
<name>A0A073KP84_9BACI</name>
<feature type="transmembrane region" description="Helical" evidence="6">
    <location>
        <begin position="504"/>
        <end position="525"/>
    </location>
</feature>
<dbReference type="eggNOG" id="COG0577">
    <property type="taxonomic scope" value="Bacteria"/>
</dbReference>
<dbReference type="InterPro" id="IPR003838">
    <property type="entry name" value="ABC3_permease_C"/>
</dbReference>
<keyword evidence="3 6" id="KW-0812">Transmembrane</keyword>
<dbReference type="Proteomes" id="UP000027778">
    <property type="component" value="Unassembled WGS sequence"/>
</dbReference>
<feature type="transmembrane region" description="Helical" evidence="6">
    <location>
        <begin position="559"/>
        <end position="582"/>
    </location>
</feature>
<dbReference type="GO" id="GO:0055085">
    <property type="term" value="P:transmembrane transport"/>
    <property type="evidence" value="ECO:0007669"/>
    <property type="project" value="UniProtKB-UniRule"/>
</dbReference>
<comment type="similarity">
    <text evidence="6">Belongs to the ABC-4 integral membrane protein family.</text>
</comment>
<protein>
    <submittedName>
        <fullName evidence="8">ABC transporter permease</fullName>
    </submittedName>
</protein>
<feature type="domain" description="ABC3 transporter permease C-terminal" evidence="7">
    <location>
        <begin position="62"/>
        <end position="179"/>
    </location>
</feature>
<feature type="transmembrane region" description="Helical" evidence="6">
    <location>
        <begin position="103"/>
        <end position="134"/>
    </location>
</feature>
<dbReference type="PANTHER" id="PTHR46795">
    <property type="entry name" value="ABC TRANSPORTER PERMEASE-RELATED-RELATED"/>
    <property type="match status" value="1"/>
</dbReference>